<evidence type="ECO:0000256" key="9">
    <source>
        <dbReference type="SAM" id="Phobius"/>
    </source>
</evidence>
<dbReference type="Proteomes" id="UP000078543">
    <property type="component" value="Unassembled WGS sequence"/>
</dbReference>
<evidence type="ECO:0000313" key="11">
    <source>
        <dbReference type="EMBL" id="OAN49383.1"/>
    </source>
</evidence>
<reference evidence="11 12" key="1">
    <citation type="submission" date="2016-04" db="EMBL/GenBank/DDBJ databases">
        <title>Draft genome sequence of freshwater magnetotactic bacteria Magnetospirillum marisnigri SP-1 and Magnetospirillum moscoviense BB-1.</title>
        <authorList>
            <person name="Koziaeva V."/>
            <person name="Dziuba M.V."/>
            <person name="Ivanov T.M."/>
            <person name="Kuznetsov B."/>
            <person name="Grouzdev D.S."/>
        </authorList>
    </citation>
    <scope>NUCLEOTIDE SEQUENCE [LARGE SCALE GENOMIC DNA]</scope>
    <source>
        <strain evidence="11 12">BB-1</strain>
    </source>
</reference>
<keyword evidence="3 9" id="KW-0812">Transmembrane</keyword>
<dbReference type="OrthoDB" id="391538at2"/>
<evidence type="ECO:0000256" key="7">
    <source>
        <dbReference type="ARBA" id="ARBA00022989"/>
    </source>
</evidence>
<evidence type="ECO:0000256" key="1">
    <source>
        <dbReference type="ARBA" id="ARBA00004141"/>
    </source>
</evidence>
<feature type="transmembrane region" description="Helical" evidence="9">
    <location>
        <begin position="795"/>
        <end position="814"/>
    </location>
</feature>
<dbReference type="GO" id="GO:0006883">
    <property type="term" value="P:intracellular sodium ion homeostasis"/>
    <property type="evidence" value="ECO:0007669"/>
    <property type="project" value="TreeGrafter"/>
</dbReference>
<dbReference type="SMART" id="SM00831">
    <property type="entry name" value="Cation_ATPase_N"/>
    <property type="match status" value="1"/>
</dbReference>
<evidence type="ECO:0000256" key="2">
    <source>
        <dbReference type="ARBA" id="ARBA00005675"/>
    </source>
</evidence>
<evidence type="ECO:0000313" key="12">
    <source>
        <dbReference type="Proteomes" id="UP000078543"/>
    </source>
</evidence>
<evidence type="ECO:0000259" key="10">
    <source>
        <dbReference type="SMART" id="SM00831"/>
    </source>
</evidence>
<evidence type="ECO:0000256" key="5">
    <source>
        <dbReference type="ARBA" id="ARBA00022840"/>
    </source>
</evidence>
<dbReference type="PANTHER" id="PTHR43294">
    <property type="entry name" value="SODIUM/POTASSIUM-TRANSPORTING ATPASE SUBUNIT ALPHA"/>
    <property type="match status" value="1"/>
</dbReference>
<dbReference type="Gene3D" id="2.70.150.10">
    <property type="entry name" value="Calcium-transporting ATPase, cytoplasmic transduction domain A"/>
    <property type="match status" value="1"/>
</dbReference>
<dbReference type="InterPro" id="IPR018303">
    <property type="entry name" value="ATPase_P-typ_P_site"/>
</dbReference>
<keyword evidence="8 9" id="KW-0472">Membrane</keyword>
<dbReference type="Pfam" id="PF00122">
    <property type="entry name" value="E1-E2_ATPase"/>
    <property type="match status" value="1"/>
</dbReference>
<dbReference type="InterPro" id="IPR044492">
    <property type="entry name" value="P_typ_ATPase_HD_dom"/>
</dbReference>
<dbReference type="EMBL" id="LWQU01000150">
    <property type="protein sequence ID" value="OAN49383.1"/>
    <property type="molecule type" value="Genomic_DNA"/>
</dbReference>
<dbReference type="InterPro" id="IPR023298">
    <property type="entry name" value="ATPase_P-typ_TM_dom_sf"/>
</dbReference>
<feature type="transmembrane region" description="Helical" evidence="9">
    <location>
        <begin position="834"/>
        <end position="853"/>
    </location>
</feature>
<name>A0A178MLG5_9PROT</name>
<dbReference type="NCBIfam" id="TIGR01494">
    <property type="entry name" value="ATPase_P-type"/>
    <property type="match status" value="3"/>
</dbReference>
<keyword evidence="7 9" id="KW-1133">Transmembrane helix</keyword>
<dbReference type="InterPro" id="IPR001757">
    <property type="entry name" value="P_typ_ATPase"/>
</dbReference>
<feature type="transmembrane region" description="Helical" evidence="9">
    <location>
        <begin position="257"/>
        <end position="276"/>
    </location>
</feature>
<dbReference type="Pfam" id="PF13246">
    <property type="entry name" value="Cation_ATPase"/>
    <property type="match status" value="1"/>
</dbReference>
<evidence type="ECO:0000256" key="8">
    <source>
        <dbReference type="ARBA" id="ARBA00023136"/>
    </source>
</evidence>
<dbReference type="SUPFAM" id="SSF81653">
    <property type="entry name" value="Calcium ATPase, transduction domain A"/>
    <property type="match status" value="1"/>
</dbReference>
<proteinExistence type="inferred from homology"/>
<dbReference type="GO" id="GO:1990573">
    <property type="term" value="P:potassium ion import across plasma membrane"/>
    <property type="evidence" value="ECO:0007669"/>
    <property type="project" value="TreeGrafter"/>
</dbReference>
<dbReference type="SFLD" id="SFLDF00027">
    <property type="entry name" value="p-type_atpase"/>
    <property type="match status" value="1"/>
</dbReference>
<dbReference type="GO" id="GO:0036376">
    <property type="term" value="P:sodium ion export across plasma membrane"/>
    <property type="evidence" value="ECO:0007669"/>
    <property type="project" value="TreeGrafter"/>
</dbReference>
<dbReference type="RefSeq" id="WP_068501730.1">
    <property type="nucleotide sequence ID" value="NZ_LWQU01000150.1"/>
</dbReference>
<dbReference type="GO" id="GO:1902600">
    <property type="term" value="P:proton transmembrane transport"/>
    <property type="evidence" value="ECO:0007669"/>
    <property type="project" value="TreeGrafter"/>
</dbReference>
<dbReference type="PANTHER" id="PTHR43294:SF20">
    <property type="entry name" value="P-TYPE ATPASE"/>
    <property type="match status" value="1"/>
</dbReference>
<dbReference type="SFLD" id="SFLDG00002">
    <property type="entry name" value="C1.7:_P-type_atpase_like"/>
    <property type="match status" value="1"/>
</dbReference>
<evidence type="ECO:0000256" key="6">
    <source>
        <dbReference type="ARBA" id="ARBA00022967"/>
    </source>
</evidence>
<dbReference type="PRINTS" id="PR00121">
    <property type="entry name" value="NAKATPASE"/>
</dbReference>
<dbReference type="AlphaFoldDB" id="A0A178MLG5"/>
<dbReference type="Pfam" id="PF00690">
    <property type="entry name" value="Cation_ATPase_N"/>
    <property type="match status" value="1"/>
</dbReference>
<dbReference type="GO" id="GO:0016887">
    <property type="term" value="F:ATP hydrolysis activity"/>
    <property type="evidence" value="ECO:0007669"/>
    <property type="project" value="InterPro"/>
</dbReference>
<dbReference type="InterPro" id="IPR059000">
    <property type="entry name" value="ATPase_P-type_domA"/>
</dbReference>
<evidence type="ECO:0000256" key="4">
    <source>
        <dbReference type="ARBA" id="ARBA00022741"/>
    </source>
</evidence>
<feature type="transmembrane region" description="Helical" evidence="9">
    <location>
        <begin position="282"/>
        <end position="311"/>
    </location>
</feature>
<dbReference type="PROSITE" id="PS00154">
    <property type="entry name" value="ATPASE_E1_E2"/>
    <property type="match status" value="1"/>
</dbReference>
<dbReference type="InterPro" id="IPR023299">
    <property type="entry name" value="ATPase_P-typ_cyto_dom_N"/>
</dbReference>
<dbReference type="SFLD" id="SFLDS00003">
    <property type="entry name" value="Haloacid_Dehalogenase"/>
    <property type="match status" value="1"/>
</dbReference>
<dbReference type="SUPFAM" id="SSF56784">
    <property type="entry name" value="HAD-like"/>
    <property type="match status" value="1"/>
</dbReference>
<dbReference type="InterPro" id="IPR036412">
    <property type="entry name" value="HAD-like_sf"/>
</dbReference>
<keyword evidence="4" id="KW-0547">Nucleotide-binding</keyword>
<dbReference type="InterPro" id="IPR006068">
    <property type="entry name" value="ATPase_P-typ_cation-transptr_C"/>
</dbReference>
<dbReference type="PRINTS" id="PR00119">
    <property type="entry name" value="CATATPASE"/>
</dbReference>
<evidence type="ECO:0000256" key="3">
    <source>
        <dbReference type="ARBA" id="ARBA00022692"/>
    </source>
</evidence>
<protein>
    <submittedName>
        <fullName evidence="11">Metal-transporting ATPase</fullName>
    </submittedName>
</protein>
<keyword evidence="12" id="KW-1185">Reference proteome</keyword>
<dbReference type="SUPFAM" id="SSF81665">
    <property type="entry name" value="Calcium ATPase, transmembrane domain M"/>
    <property type="match status" value="1"/>
</dbReference>
<dbReference type="Gene3D" id="1.20.1110.10">
    <property type="entry name" value="Calcium-transporting ATPase, transmembrane domain"/>
    <property type="match status" value="1"/>
</dbReference>
<dbReference type="FunFam" id="3.40.50.1000:FF:000001">
    <property type="entry name" value="Phospholipid-transporting ATPase IC"/>
    <property type="match status" value="1"/>
</dbReference>
<dbReference type="GO" id="GO:0005524">
    <property type="term" value="F:ATP binding"/>
    <property type="evidence" value="ECO:0007669"/>
    <property type="project" value="UniProtKB-KW"/>
</dbReference>
<feature type="transmembrane region" description="Helical" evidence="9">
    <location>
        <begin position="770"/>
        <end position="789"/>
    </location>
</feature>
<feature type="domain" description="Cation-transporting P-type ATPase N-terminal" evidence="10">
    <location>
        <begin position="14"/>
        <end position="88"/>
    </location>
</feature>
<dbReference type="InterPro" id="IPR004014">
    <property type="entry name" value="ATPase_P-typ_cation-transptr_N"/>
</dbReference>
<comment type="similarity">
    <text evidence="2">Belongs to the cation transport ATPase (P-type) (TC 3.A.3) family. Type IIA subfamily.</text>
</comment>
<dbReference type="InterPro" id="IPR008250">
    <property type="entry name" value="ATPase_P-typ_transduc_dom_A_sf"/>
</dbReference>
<feature type="transmembrane region" description="Helical" evidence="9">
    <location>
        <begin position="68"/>
        <end position="86"/>
    </location>
</feature>
<keyword evidence="6" id="KW-1278">Translocase</keyword>
<dbReference type="GO" id="GO:0005391">
    <property type="term" value="F:P-type sodium:potassium-exchanging transporter activity"/>
    <property type="evidence" value="ECO:0007669"/>
    <property type="project" value="TreeGrafter"/>
</dbReference>
<dbReference type="Gene3D" id="3.40.1110.10">
    <property type="entry name" value="Calcium-transporting ATPase, cytoplasmic domain N"/>
    <property type="match status" value="1"/>
</dbReference>
<feature type="transmembrane region" description="Helical" evidence="9">
    <location>
        <begin position="92"/>
        <end position="108"/>
    </location>
</feature>
<dbReference type="GO" id="GO:0005886">
    <property type="term" value="C:plasma membrane"/>
    <property type="evidence" value="ECO:0007669"/>
    <property type="project" value="TreeGrafter"/>
</dbReference>
<dbReference type="SUPFAM" id="SSF81660">
    <property type="entry name" value="Metal cation-transporting ATPase, ATP-binding domain N"/>
    <property type="match status" value="1"/>
</dbReference>
<dbReference type="GO" id="GO:0030007">
    <property type="term" value="P:intracellular potassium ion homeostasis"/>
    <property type="evidence" value="ECO:0007669"/>
    <property type="project" value="TreeGrafter"/>
</dbReference>
<dbReference type="STRING" id="1437059.A6A05_13980"/>
<feature type="transmembrane region" description="Helical" evidence="9">
    <location>
        <begin position="865"/>
        <end position="881"/>
    </location>
</feature>
<organism evidence="11 12">
    <name type="scientific">Magnetospirillum moscoviense</name>
    <dbReference type="NCBI Taxonomy" id="1437059"/>
    <lineage>
        <taxon>Bacteria</taxon>
        <taxon>Pseudomonadati</taxon>
        <taxon>Pseudomonadota</taxon>
        <taxon>Alphaproteobacteria</taxon>
        <taxon>Rhodospirillales</taxon>
        <taxon>Rhodospirillaceae</taxon>
        <taxon>Magnetospirillum</taxon>
    </lineage>
</organism>
<comment type="subcellular location">
    <subcellularLocation>
        <location evidence="1">Membrane</location>
        <topology evidence="1">Multi-pass membrane protein</topology>
    </subcellularLocation>
</comment>
<accession>A0A178MLG5</accession>
<dbReference type="Gene3D" id="3.40.50.1000">
    <property type="entry name" value="HAD superfamily/HAD-like"/>
    <property type="match status" value="1"/>
</dbReference>
<dbReference type="InterPro" id="IPR050510">
    <property type="entry name" value="Cation_transp_ATPase_P-type"/>
</dbReference>
<gene>
    <name evidence="11" type="ORF">A6A05_13980</name>
</gene>
<dbReference type="Pfam" id="PF00689">
    <property type="entry name" value="Cation_ATPase_C"/>
    <property type="match status" value="1"/>
</dbReference>
<dbReference type="InterPro" id="IPR023214">
    <property type="entry name" value="HAD_sf"/>
</dbReference>
<comment type="caution">
    <text evidence="11">The sequence shown here is derived from an EMBL/GenBank/DDBJ whole genome shotgun (WGS) entry which is preliminary data.</text>
</comment>
<keyword evidence="5" id="KW-0067">ATP-binding</keyword>
<sequence>MNPRIIPSGDRRHPWHTLSVQDACRHLDADITAGLSAPEAQARLDRFGANRLPEPPPRPLWKMVVSQFTSLLVLVLLVAGVLAGFVGDTTDMLVIFGVIAFNGALGFYQEFRAEKALDALKAMLPALCRVRRDGTKQELPAAQLVPGDVVLLEAGDRIPADGRLAVAHQLEIDESSLTGESLAVAKQSDTLSDHDLPLAERTNLAHMNSVVTRGRGEMLVAATGAATEMGRIAGMLQAAGDETTPLQRRLDQLGRRLALLAGLVVALYLVLGLARGEPVAQLVLTAIALAVAAIPEGLPAVVTVTLAIGMVRMARKGAIVKRLAAVETLGSTTVICSDKTGTLTMNQMTAVAGWAAGRRFIVDGEGYGREGAVRPADDGGPLPDLAPHLAAARLCTESMLADDGHGGRKVVGDATEGALLVLADKAHAHQDWPRLAEVPFDSARKFMISVHRSSDGGLRLLVKGAPDVVLGLCRAVRLESGDHDLDRERADQVSRENEAMAAKALRVLALAEAVVDETALADPLAAARDLTLTALIGLLDPPRPGARAAVAACRTAGIAVKMITGDHRVTAAAIGRALGLDGEVVTGAELDRMDDAELAGRIDDIAVFARVAPEHKVRIVEALRARGHVVAMTGDGVNDAASLKAAHIGVAMGRTGSDVTREAATMVLTDDDFATVVGAVREGRTITDNIVKFVRFQLSTNIGALLTVLAAPIVGLASPFHPIQILWVNIIMDGPPALALSFDPARPGLMEEPPKAQGEAILSTRRLLRLALYGTTMAVGTLGVFAWGLSTGDETQARTLAFTTFVLFQFFNVFNARVGHESALGAQMFANGKLWVALAGVIALQAAAVHWGPAQAIFHTSDLSALQWAVAVAVASSVLVLDEARKAIGRFTS</sequence>